<sequence>MTPHPEGTRPFTATVVLTGCPLTPGELRALARMLPELARVRTARRGGELSLQATLVDVDPHAAARRLRRAVPRLLTGFPGVVAAVTTGPAARTRAWPSWWRGPAHRVPSPRAAGG</sequence>
<evidence type="ECO:0000313" key="2">
    <source>
        <dbReference type="Proteomes" id="UP001364211"/>
    </source>
</evidence>
<proteinExistence type="predicted"/>
<gene>
    <name evidence="1" type="ORF">WJX68_01500</name>
</gene>
<dbReference type="RefSeq" id="WP_340285657.1">
    <property type="nucleotide sequence ID" value="NZ_JBBJUP010000001.1"/>
</dbReference>
<keyword evidence="2" id="KW-1185">Reference proteome</keyword>
<organism evidence="1 2">
    <name type="scientific">Pseudonocardia spirodelae</name>
    <dbReference type="NCBI Taxonomy" id="3133431"/>
    <lineage>
        <taxon>Bacteria</taxon>
        <taxon>Bacillati</taxon>
        <taxon>Actinomycetota</taxon>
        <taxon>Actinomycetes</taxon>
        <taxon>Pseudonocardiales</taxon>
        <taxon>Pseudonocardiaceae</taxon>
        <taxon>Pseudonocardia</taxon>
    </lineage>
</organism>
<dbReference type="EMBL" id="JBBJUP010000001">
    <property type="protein sequence ID" value="MEJ8277592.1"/>
    <property type="molecule type" value="Genomic_DNA"/>
</dbReference>
<accession>A0ABU8T1I2</accession>
<reference evidence="1 2" key="1">
    <citation type="submission" date="2024-03" db="EMBL/GenBank/DDBJ databases">
        <title>Draft genome sequence of Pseudonocardia sp. DW16-2.</title>
        <authorList>
            <person name="Duangmal K."/>
        </authorList>
    </citation>
    <scope>NUCLEOTIDE SEQUENCE [LARGE SCALE GENOMIC DNA]</scope>
    <source>
        <strain evidence="1 2">DW16-2</strain>
    </source>
</reference>
<comment type="caution">
    <text evidence="1">The sequence shown here is derived from an EMBL/GenBank/DDBJ whole genome shotgun (WGS) entry which is preliminary data.</text>
</comment>
<name>A0ABU8T1I2_9PSEU</name>
<evidence type="ECO:0000313" key="1">
    <source>
        <dbReference type="EMBL" id="MEJ8277592.1"/>
    </source>
</evidence>
<protein>
    <submittedName>
        <fullName evidence="1">Uncharacterized protein</fullName>
    </submittedName>
</protein>
<dbReference type="Proteomes" id="UP001364211">
    <property type="component" value="Unassembled WGS sequence"/>
</dbReference>